<organism evidence="6 7">
    <name type="scientific">Spirochaeta africana (strain ATCC 700263 / DSM 8902 / Z-7692)</name>
    <dbReference type="NCBI Taxonomy" id="889378"/>
    <lineage>
        <taxon>Bacteria</taxon>
        <taxon>Pseudomonadati</taxon>
        <taxon>Spirochaetota</taxon>
        <taxon>Spirochaetia</taxon>
        <taxon>Spirochaetales</taxon>
        <taxon>Spirochaetaceae</taxon>
        <taxon>Spirochaeta</taxon>
    </lineage>
</organism>
<feature type="domain" description="NlpC/P60" evidence="5">
    <location>
        <begin position="64"/>
        <end position="175"/>
    </location>
</feature>
<dbReference type="PATRIC" id="fig|889378.3.peg.733"/>
<protein>
    <submittedName>
        <fullName evidence="6">Cell wall-associated hydrolase, invasion-associated protein</fullName>
    </submittedName>
</protein>
<dbReference type="GO" id="GO:0006508">
    <property type="term" value="P:proteolysis"/>
    <property type="evidence" value="ECO:0007669"/>
    <property type="project" value="UniProtKB-KW"/>
</dbReference>
<evidence type="ECO:0000256" key="4">
    <source>
        <dbReference type="ARBA" id="ARBA00022807"/>
    </source>
</evidence>
<evidence type="ECO:0000256" key="1">
    <source>
        <dbReference type="ARBA" id="ARBA00007074"/>
    </source>
</evidence>
<evidence type="ECO:0000256" key="3">
    <source>
        <dbReference type="ARBA" id="ARBA00022801"/>
    </source>
</evidence>
<dbReference type="SUPFAM" id="SSF54001">
    <property type="entry name" value="Cysteine proteinases"/>
    <property type="match status" value="1"/>
</dbReference>
<dbReference type="STRING" id="889378.Spiaf_0723"/>
<dbReference type="GO" id="GO:0008234">
    <property type="term" value="F:cysteine-type peptidase activity"/>
    <property type="evidence" value="ECO:0007669"/>
    <property type="project" value="UniProtKB-KW"/>
</dbReference>
<sequence>MRYNLPTTLLMTTLLVFSCVSVDNSMAGYREVLARPAREQALREQLVAAALRLEGARELVVAGRAQAIDCTVIIKAVYREAGIDLSAGLSRYQGSRVERLHAYLGDQRLLHTGSEGVDLQPGDLIFWDNTYDRNGSGRPDDELTHVGMVIDVAENGDVRYIHHNYARGVVVEHMNLAKPSVHRRPDAAGGGIANSFLRSRQAPPYERRLAGELFNSAGQAPRLGL</sequence>
<dbReference type="OrthoDB" id="370934at2"/>
<accession>H9UH29</accession>
<dbReference type="Pfam" id="PF00877">
    <property type="entry name" value="NLPC_P60"/>
    <property type="match status" value="1"/>
</dbReference>
<evidence type="ECO:0000313" key="7">
    <source>
        <dbReference type="Proteomes" id="UP000007383"/>
    </source>
</evidence>
<keyword evidence="2" id="KW-0645">Protease</keyword>
<name>H9UH29_SPIAZ</name>
<dbReference type="AlphaFoldDB" id="H9UH29"/>
<evidence type="ECO:0000259" key="5">
    <source>
        <dbReference type="Pfam" id="PF00877"/>
    </source>
</evidence>
<dbReference type="KEGG" id="sfc:Spiaf_0723"/>
<dbReference type="eggNOG" id="COG0791">
    <property type="taxonomic scope" value="Bacteria"/>
</dbReference>
<dbReference type="InterPro" id="IPR000064">
    <property type="entry name" value="NLP_P60_dom"/>
</dbReference>
<dbReference type="HOGENOM" id="CLU_1174833_0_0_12"/>
<dbReference type="RefSeq" id="WP_014454819.1">
    <property type="nucleotide sequence ID" value="NC_017098.1"/>
</dbReference>
<evidence type="ECO:0000256" key="2">
    <source>
        <dbReference type="ARBA" id="ARBA00022670"/>
    </source>
</evidence>
<dbReference type="InterPro" id="IPR038765">
    <property type="entry name" value="Papain-like_cys_pep_sf"/>
</dbReference>
<dbReference type="Gene3D" id="3.90.1720.10">
    <property type="entry name" value="endopeptidase domain like (from Nostoc punctiforme)"/>
    <property type="match status" value="1"/>
</dbReference>
<comment type="similarity">
    <text evidence="1">Belongs to the peptidase C40 family.</text>
</comment>
<gene>
    <name evidence="6" type="ordered locus">Spiaf_0723</name>
</gene>
<dbReference type="Proteomes" id="UP000007383">
    <property type="component" value="Chromosome"/>
</dbReference>
<dbReference type="EMBL" id="CP003282">
    <property type="protein sequence ID" value="AFG36822.1"/>
    <property type="molecule type" value="Genomic_DNA"/>
</dbReference>
<keyword evidence="3 6" id="KW-0378">Hydrolase</keyword>
<evidence type="ECO:0000313" key="6">
    <source>
        <dbReference type="EMBL" id="AFG36822.1"/>
    </source>
</evidence>
<proteinExistence type="inferred from homology"/>
<keyword evidence="7" id="KW-1185">Reference proteome</keyword>
<keyword evidence="4" id="KW-0788">Thiol protease</keyword>
<reference evidence="7" key="1">
    <citation type="journal article" date="2013" name="Stand. Genomic Sci.">
        <title>Complete genome sequence of the halophilic bacterium Spirochaeta africana type strain (Z-7692(T)) from the alkaline Lake Magadi in the East African Rift.</title>
        <authorList>
            <person name="Liolos K."/>
            <person name="Abt B."/>
            <person name="Scheuner C."/>
            <person name="Teshima H."/>
            <person name="Held B."/>
            <person name="Lapidus A."/>
            <person name="Nolan M."/>
            <person name="Lucas S."/>
            <person name="Deshpande S."/>
            <person name="Cheng J.F."/>
            <person name="Tapia R."/>
            <person name="Goodwin L.A."/>
            <person name="Pitluck S."/>
            <person name="Pagani I."/>
            <person name="Ivanova N."/>
            <person name="Mavromatis K."/>
            <person name="Mikhailova N."/>
            <person name="Huntemann M."/>
            <person name="Pati A."/>
            <person name="Chen A."/>
            <person name="Palaniappan K."/>
            <person name="Land M."/>
            <person name="Rohde M."/>
            <person name="Tindall B.J."/>
            <person name="Detter J.C."/>
            <person name="Goker M."/>
            <person name="Bristow J."/>
            <person name="Eisen J.A."/>
            <person name="Markowitz V."/>
            <person name="Hugenholtz P."/>
            <person name="Woyke T."/>
            <person name="Klenk H.P."/>
            <person name="Kyrpides N.C."/>
        </authorList>
    </citation>
    <scope>NUCLEOTIDE SEQUENCE</scope>
    <source>
        <strain evidence="7">ATCC 700263 / DSM 8902 / Z-7692</strain>
    </source>
</reference>
<dbReference type="PROSITE" id="PS51257">
    <property type="entry name" value="PROKAR_LIPOPROTEIN"/>
    <property type="match status" value="1"/>
</dbReference>